<dbReference type="PANTHER" id="PTHR31849">
    <property type="entry name" value="CYSTEINE-RICH PDF MOTIF DOMAIN-CONTAINING PROTEIN 1"/>
    <property type="match status" value="1"/>
</dbReference>
<evidence type="ECO:0000256" key="1">
    <source>
        <dbReference type="ARBA" id="ARBA00007917"/>
    </source>
</evidence>
<dbReference type="AlphaFoldDB" id="A0A034WDF6"/>
<evidence type="ECO:0000256" key="2">
    <source>
        <dbReference type="ARBA" id="ARBA00014801"/>
    </source>
</evidence>
<dbReference type="EMBL" id="GAKP01007139">
    <property type="protein sequence ID" value="JAC51813.1"/>
    <property type="molecule type" value="Transcribed_RNA"/>
</dbReference>
<proteinExistence type="inferred from homology"/>
<gene>
    <name evidence="4" type="primary">U595</name>
</gene>
<dbReference type="PANTHER" id="PTHR31849:SF1">
    <property type="entry name" value="CYSTEINE-RICH DPF MOTIF DOMAIN-CONTAINING PROTEIN 1"/>
    <property type="match status" value="1"/>
</dbReference>
<dbReference type="OrthoDB" id="191995at2759"/>
<dbReference type="InterPro" id="IPR042426">
    <property type="entry name" value="CDPF1"/>
</dbReference>
<name>A0A034WDF6_BACDO</name>
<reference evidence="4" key="1">
    <citation type="journal article" date="2014" name="BMC Genomics">
        <title>Characterizing the developmental transcriptome of the oriental fruit fly, Bactrocera dorsalis (Diptera: Tephritidae) through comparative genomic analysis with Drosophila melanogaster utilizing modENCODE datasets.</title>
        <authorList>
            <person name="Geib S.M."/>
            <person name="Calla B."/>
            <person name="Hall B."/>
            <person name="Hou S."/>
            <person name="Manoukis N.C."/>
        </authorList>
    </citation>
    <scope>NUCLEOTIDE SEQUENCE</scope>
    <source>
        <strain evidence="4">Punador</strain>
    </source>
</reference>
<evidence type="ECO:0000259" key="3">
    <source>
        <dbReference type="Pfam" id="PF10170"/>
    </source>
</evidence>
<evidence type="ECO:0000313" key="4">
    <source>
        <dbReference type="EMBL" id="JAC51813.1"/>
    </source>
</evidence>
<dbReference type="InterPro" id="IPR018785">
    <property type="entry name" value="CDPF1_dom"/>
</dbReference>
<feature type="domain" description="Cysteine-rich DPF motif" evidence="3">
    <location>
        <begin position="74"/>
        <end position="173"/>
    </location>
</feature>
<organism evidence="4">
    <name type="scientific">Bactrocera dorsalis</name>
    <name type="common">Oriental fruit fly</name>
    <name type="synonym">Dacus dorsalis</name>
    <dbReference type="NCBI Taxonomy" id="27457"/>
    <lineage>
        <taxon>Eukaryota</taxon>
        <taxon>Metazoa</taxon>
        <taxon>Ecdysozoa</taxon>
        <taxon>Arthropoda</taxon>
        <taxon>Hexapoda</taxon>
        <taxon>Insecta</taxon>
        <taxon>Pterygota</taxon>
        <taxon>Neoptera</taxon>
        <taxon>Endopterygota</taxon>
        <taxon>Diptera</taxon>
        <taxon>Brachycera</taxon>
        <taxon>Muscomorpha</taxon>
        <taxon>Tephritoidea</taxon>
        <taxon>Tephritidae</taxon>
        <taxon>Bactrocera</taxon>
        <taxon>Bactrocera</taxon>
    </lineage>
</organism>
<dbReference type="PRINTS" id="PR01995">
    <property type="entry name" value="UPF0595"/>
</dbReference>
<accession>A0A034WDF6</accession>
<dbReference type="Pfam" id="PF10170">
    <property type="entry name" value="C6_DPF"/>
    <property type="match status" value="1"/>
</dbReference>
<comment type="similarity">
    <text evidence="1">Belongs to the CDPF1 family.</text>
</comment>
<sequence>MSCYVFFCRNSETAMEDSKISNRSLYNINRYEDLQLNVKDDEAEISRLEADANVSKSSEKCESQSDERVPKIKFQCTMCDMLEMVNYYGKTPPFVYGLKLLEDSFVLRDPFQPPPIRWKPKAEYFVIIGSRCTVCESVVCKGAECSFYYTCTYCLACAKEHINKFPIESQAKLRKQLEIKIKK</sequence>
<protein>
    <recommendedName>
        <fullName evidence="2">Cysteine-rich DPF motif domain-containing protein 1</fullName>
    </recommendedName>
</protein>